<dbReference type="InParanoid" id="Q025G3"/>
<dbReference type="SUPFAM" id="SSF52540">
    <property type="entry name" value="P-loop containing nucleoside triphosphate hydrolases"/>
    <property type="match status" value="1"/>
</dbReference>
<dbReference type="Pfam" id="PF08402">
    <property type="entry name" value="TOBE_2"/>
    <property type="match status" value="1"/>
</dbReference>
<dbReference type="InterPro" id="IPR003593">
    <property type="entry name" value="AAA+_ATPase"/>
</dbReference>
<dbReference type="PANTHER" id="PTHR42781">
    <property type="entry name" value="SPERMIDINE/PUTRESCINE IMPORT ATP-BINDING PROTEIN POTA"/>
    <property type="match status" value="1"/>
</dbReference>
<protein>
    <submittedName>
        <fullName evidence="5">ABC transporter related</fullName>
    </submittedName>
</protein>
<dbReference type="eggNOG" id="COG3842">
    <property type="taxonomic scope" value="Bacteria"/>
</dbReference>
<dbReference type="EMBL" id="CP000473">
    <property type="protein sequence ID" value="ABJ83356.1"/>
    <property type="molecule type" value="Genomic_DNA"/>
</dbReference>
<dbReference type="PROSITE" id="PS00211">
    <property type="entry name" value="ABC_TRANSPORTER_1"/>
    <property type="match status" value="1"/>
</dbReference>
<dbReference type="Gene3D" id="3.40.50.300">
    <property type="entry name" value="P-loop containing nucleotide triphosphate hydrolases"/>
    <property type="match status" value="1"/>
</dbReference>
<evidence type="ECO:0000256" key="2">
    <source>
        <dbReference type="ARBA" id="ARBA00022741"/>
    </source>
</evidence>
<dbReference type="PROSITE" id="PS50893">
    <property type="entry name" value="ABC_TRANSPORTER_2"/>
    <property type="match status" value="1"/>
</dbReference>
<dbReference type="GO" id="GO:0016887">
    <property type="term" value="F:ATP hydrolysis activity"/>
    <property type="evidence" value="ECO:0007669"/>
    <property type="project" value="InterPro"/>
</dbReference>
<dbReference type="GO" id="GO:0005524">
    <property type="term" value="F:ATP binding"/>
    <property type="evidence" value="ECO:0007669"/>
    <property type="project" value="UniProtKB-KW"/>
</dbReference>
<dbReference type="FunCoup" id="Q025G3">
    <property type="interactions" value="160"/>
</dbReference>
<organism evidence="5">
    <name type="scientific">Solibacter usitatus (strain Ellin6076)</name>
    <dbReference type="NCBI Taxonomy" id="234267"/>
    <lineage>
        <taxon>Bacteria</taxon>
        <taxon>Pseudomonadati</taxon>
        <taxon>Acidobacteriota</taxon>
        <taxon>Terriglobia</taxon>
        <taxon>Bryobacterales</taxon>
        <taxon>Solibacteraceae</taxon>
        <taxon>Candidatus Solibacter</taxon>
    </lineage>
</organism>
<name>Q025G3_SOLUE</name>
<dbReference type="STRING" id="234267.Acid_2367"/>
<dbReference type="InterPro" id="IPR013611">
    <property type="entry name" value="Transp-assoc_OB_typ2"/>
</dbReference>
<evidence type="ECO:0000256" key="1">
    <source>
        <dbReference type="ARBA" id="ARBA00022448"/>
    </source>
</evidence>
<dbReference type="InterPro" id="IPR003439">
    <property type="entry name" value="ABC_transporter-like_ATP-bd"/>
</dbReference>
<dbReference type="SMART" id="SM00382">
    <property type="entry name" value="AAA"/>
    <property type="match status" value="1"/>
</dbReference>
<dbReference type="GO" id="GO:0043190">
    <property type="term" value="C:ATP-binding cassette (ABC) transporter complex"/>
    <property type="evidence" value="ECO:0007669"/>
    <property type="project" value="InterPro"/>
</dbReference>
<dbReference type="InterPro" id="IPR027417">
    <property type="entry name" value="P-loop_NTPase"/>
</dbReference>
<evidence type="ECO:0000313" key="5">
    <source>
        <dbReference type="EMBL" id="ABJ83356.1"/>
    </source>
</evidence>
<dbReference type="InterPro" id="IPR017871">
    <property type="entry name" value="ABC_transporter-like_CS"/>
</dbReference>
<sequence length="324" mass="35996" precursor="true">MLYHFYYSMAIILELRRLVKHFPGQQAVRDISLAIPQGSFFSLLGPSGCGKTTTLRLIAGFEEPTSGDVLLNGEIVNRRKPYERSVSTVFQNYALFPHLTAQQNVEFGLRRHNAKDIERRVREALELVSLTGKESRRPAQLSGGERQRVALARSLVLQPDVLLLDEPLAALDPKLRKQMRLELKAMQRRVGITFLLVTHDQEEALSMSDQMAVMNEGRIEQVGTPEDVYLRPQSRFVAGFLGAVNWINGIGVRPESVRLNRTPVERGAPATVTGSVFLGDCVQVLVKLASGENAIVQLPRCDAGFQPGDSVHLAWNAADEMSLP</sequence>
<dbReference type="Pfam" id="PF00005">
    <property type="entry name" value="ABC_tran"/>
    <property type="match status" value="1"/>
</dbReference>
<dbReference type="GO" id="GO:0015847">
    <property type="term" value="P:putrescine transport"/>
    <property type="evidence" value="ECO:0007669"/>
    <property type="project" value="UniProtKB-ARBA"/>
</dbReference>
<keyword evidence="2" id="KW-0547">Nucleotide-binding</keyword>
<evidence type="ECO:0000259" key="4">
    <source>
        <dbReference type="PROSITE" id="PS50893"/>
    </source>
</evidence>
<dbReference type="InterPro" id="IPR008995">
    <property type="entry name" value="Mo/tungstate-bd_C_term_dom"/>
</dbReference>
<evidence type="ECO:0000256" key="3">
    <source>
        <dbReference type="ARBA" id="ARBA00022840"/>
    </source>
</evidence>
<proteinExistence type="predicted"/>
<dbReference type="PANTHER" id="PTHR42781:SF4">
    <property type="entry name" value="SPERMIDINE_PUTRESCINE IMPORT ATP-BINDING PROTEIN POTA"/>
    <property type="match status" value="1"/>
</dbReference>
<dbReference type="GO" id="GO:0022857">
    <property type="term" value="F:transmembrane transporter activity"/>
    <property type="evidence" value="ECO:0007669"/>
    <property type="project" value="InterPro"/>
</dbReference>
<dbReference type="SUPFAM" id="SSF50331">
    <property type="entry name" value="MOP-like"/>
    <property type="match status" value="1"/>
</dbReference>
<feature type="domain" description="ABC transporter" evidence="4">
    <location>
        <begin position="13"/>
        <end position="241"/>
    </location>
</feature>
<dbReference type="HOGENOM" id="CLU_000604_1_1_0"/>
<accession>Q025G3</accession>
<dbReference type="AlphaFoldDB" id="Q025G3"/>
<keyword evidence="3" id="KW-0067">ATP-binding</keyword>
<gene>
    <name evidence="5" type="ordered locus">Acid_2367</name>
</gene>
<keyword evidence="1" id="KW-0813">Transport</keyword>
<dbReference type="KEGG" id="sus:Acid_2367"/>
<dbReference type="FunFam" id="3.40.50.300:FF:000133">
    <property type="entry name" value="Spermidine/putrescine import ATP-binding protein PotA"/>
    <property type="match status" value="1"/>
</dbReference>
<reference evidence="5" key="1">
    <citation type="submission" date="2006-10" db="EMBL/GenBank/DDBJ databases">
        <title>Complete sequence of Solibacter usitatus Ellin6076.</title>
        <authorList>
            <consortium name="US DOE Joint Genome Institute"/>
            <person name="Copeland A."/>
            <person name="Lucas S."/>
            <person name="Lapidus A."/>
            <person name="Barry K."/>
            <person name="Detter J.C."/>
            <person name="Glavina del Rio T."/>
            <person name="Hammon N."/>
            <person name="Israni S."/>
            <person name="Dalin E."/>
            <person name="Tice H."/>
            <person name="Pitluck S."/>
            <person name="Thompson L.S."/>
            <person name="Brettin T."/>
            <person name="Bruce D."/>
            <person name="Han C."/>
            <person name="Tapia R."/>
            <person name="Gilna P."/>
            <person name="Schmutz J."/>
            <person name="Larimer F."/>
            <person name="Land M."/>
            <person name="Hauser L."/>
            <person name="Kyrpides N."/>
            <person name="Mikhailova N."/>
            <person name="Janssen P.H."/>
            <person name="Kuske C.R."/>
            <person name="Richardson P."/>
        </authorList>
    </citation>
    <scope>NUCLEOTIDE SEQUENCE</scope>
    <source>
        <strain evidence="5">Ellin6076</strain>
    </source>
</reference>
<dbReference type="InterPro" id="IPR050093">
    <property type="entry name" value="ABC_SmlMolc_Importer"/>
</dbReference>